<keyword evidence="3" id="KW-0285">Flavoprotein</keyword>
<dbReference type="PANTHER" id="PTHR42784:SF1">
    <property type="entry name" value="PYRANOSE 2-OXIDASE"/>
    <property type="match status" value="1"/>
</dbReference>
<dbReference type="Pfam" id="PF05199">
    <property type="entry name" value="GMC_oxred_C"/>
    <property type="match status" value="1"/>
</dbReference>
<dbReference type="InterPro" id="IPR051473">
    <property type="entry name" value="P2Ox-like"/>
</dbReference>
<name>A0A377NCN6_9GAMM</name>
<dbReference type="InterPro" id="IPR036188">
    <property type="entry name" value="FAD/NAD-bd_sf"/>
</dbReference>
<dbReference type="AlphaFoldDB" id="A0A377NCN6"/>
<dbReference type="EC" id="1.1.99.3" evidence="7"/>
<evidence type="ECO:0000256" key="2">
    <source>
        <dbReference type="ARBA" id="ARBA00010790"/>
    </source>
</evidence>
<accession>A0A377NCN6</accession>
<dbReference type="Gene3D" id="3.50.50.60">
    <property type="entry name" value="FAD/NAD(P)-binding domain"/>
    <property type="match status" value="1"/>
</dbReference>
<evidence type="ECO:0000313" key="8">
    <source>
        <dbReference type="Proteomes" id="UP000254304"/>
    </source>
</evidence>
<dbReference type="PANTHER" id="PTHR42784">
    <property type="entry name" value="PYRANOSE 2-OXIDASE"/>
    <property type="match status" value="1"/>
</dbReference>
<dbReference type="SUPFAM" id="SSF51905">
    <property type="entry name" value="FAD/NAD(P)-binding domain"/>
    <property type="match status" value="1"/>
</dbReference>
<evidence type="ECO:0000256" key="5">
    <source>
        <dbReference type="ARBA" id="ARBA00023002"/>
    </source>
</evidence>
<reference evidence="7 8" key="1">
    <citation type="submission" date="2018-06" db="EMBL/GenBank/DDBJ databases">
        <authorList>
            <consortium name="Pathogen Informatics"/>
            <person name="Doyle S."/>
        </authorList>
    </citation>
    <scope>NUCLEOTIDE SEQUENCE [LARGE SCALE GENOMIC DNA]</scope>
    <source>
        <strain evidence="7 8">NCTC12157</strain>
    </source>
</reference>
<organism evidence="7 8">
    <name type="scientific">Ewingella americana</name>
    <dbReference type="NCBI Taxonomy" id="41202"/>
    <lineage>
        <taxon>Bacteria</taxon>
        <taxon>Pseudomonadati</taxon>
        <taxon>Pseudomonadota</taxon>
        <taxon>Gammaproteobacteria</taxon>
        <taxon>Enterobacterales</taxon>
        <taxon>Yersiniaceae</taxon>
        <taxon>Ewingella</taxon>
    </lineage>
</organism>
<gene>
    <name evidence="7" type="ORF">NCTC12157_02553</name>
</gene>
<keyword evidence="5 7" id="KW-0560">Oxidoreductase</keyword>
<evidence type="ECO:0000256" key="4">
    <source>
        <dbReference type="ARBA" id="ARBA00022827"/>
    </source>
</evidence>
<proteinExistence type="inferred from homology"/>
<sequence>MGADPATSSVNKHLQVWDVPNLFVVGASAFPQNPGYNPTGTVGALAFKAAEAIRKFYLKKPGEMIA</sequence>
<evidence type="ECO:0000313" key="7">
    <source>
        <dbReference type="EMBL" id="STQ44830.1"/>
    </source>
</evidence>
<comment type="similarity">
    <text evidence="2">Belongs to the GMC oxidoreductase family.</text>
</comment>
<evidence type="ECO:0000259" key="6">
    <source>
        <dbReference type="Pfam" id="PF05199"/>
    </source>
</evidence>
<protein>
    <submittedName>
        <fullName evidence="7">Gluconate 2-dehydrogenase flavoprotein</fullName>
        <ecNumber evidence="7">1.1.99.3</ecNumber>
    </submittedName>
</protein>
<feature type="domain" description="Glucose-methanol-choline oxidoreductase C-terminal" evidence="6">
    <location>
        <begin position="1"/>
        <end position="46"/>
    </location>
</feature>
<dbReference type="InterPro" id="IPR007867">
    <property type="entry name" value="GMC_OxRtase_C"/>
</dbReference>
<dbReference type="EMBL" id="UGGO01000001">
    <property type="protein sequence ID" value="STQ44830.1"/>
    <property type="molecule type" value="Genomic_DNA"/>
</dbReference>
<dbReference type="GO" id="GO:0033717">
    <property type="term" value="F:gluconate 2-dehydrogenase (acceptor) activity"/>
    <property type="evidence" value="ECO:0007669"/>
    <property type="project" value="UniProtKB-EC"/>
</dbReference>
<keyword evidence="4" id="KW-0274">FAD</keyword>
<evidence type="ECO:0000256" key="1">
    <source>
        <dbReference type="ARBA" id="ARBA00001974"/>
    </source>
</evidence>
<dbReference type="Proteomes" id="UP000254304">
    <property type="component" value="Unassembled WGS sequence"/>
</dbReference>
<evidence type="ECO:0000256" key="3">
    <source>
        <dbReference type="ARBA" id="ARBA00022630"/>
    </source>
</evidence>
<comment type="cofactor">
    <cofactor evidence="1">
        <name>FAD</name>
        <dbReference type="ChEBI" id="CHEBI:57692"/>
    </cofactor>
</comment>